<dbReference type="PANTHER" id="PTHR12984">
    <property type="entry name" value="SCY1-RELATED S/T PROTEIN KINASE-LIKE"/>
    <property type="match status" value="1"/>
</dbReference>
<dbReference type="EMBL" id="CP089276">
    <property type="protein sequence ID" value="USP76642.1"/>
    <property type="molecule type" value="Genomic_DNA"/>
</dbReference>
<dbReference type="Pfam" id="PF00069">
    <property type="entry name" value="Pkinase"/>
    <property type="match status" value="1"/>
</dbReference>
<feature type="compositionally biased region" description="Acidic residues" evidence="1">
    <location>
        <begin position="770"/>
        <end position="779"/>
    </location>
</feature>
<feature type="compositionally biased region" description="Polar residues" evidence="1">
    <location>
        <begin position="606"/>
        <end position="615"/>
    </location>
</feature>
<feature type="domain" description="Protein kinase" evidence="2">
    <location>
        <begin position="1"/>
        <end position="271"/>
    </location>
</feature>
<feature type="region of interest" description="Disordered" evidence="1">
    <location>
        <begin position="588"/>
        <end position="779"/>
    </location>
</feature>
<dbReference type="Gene3D" id="1.10.510.10">
    <property type="entry name" value="Transferase(Phosphotransferase) domain 1"/>
    <property type="match status" value="1"/>
</dbReference>
<proteinExistence type="predicted"/>
<dbReference type="GO" id="GO:0006409">
    <property type="term" value="P:tRNA export from nucleus"/>
    <property type="evidence" value="ECO:0007669"/>
    <property type="project" value="TreeGrafter"/>
</dbReference>
<sequence>MDFLKSAVASAISKGPAFGYTFGDRVDLNDSIWTLHNGTKRDDGSKCSIFSFDITANKSRLPLARNALRKLRTLRHPGVVKVLDTVETDTYIYIATERLSPLSWHVKRRSLTEETTKWGLHNIAKTLKFVNADAASIHGCIRPASIFFSESGEWKLGGFDALSSVKEDDSIIPTYGSLIPDAARYMPPEVSTGGWEVVKQNPTHAVDAYNFGILIFEVFNGSYNSSDQLGQMKSIPPSMHQSYKRLLNPNPKARMSISQFLDQGKRVGGFFQTPLIQVTDDIENLGLKAEEERNELLGKLDAVADDFPADFFKMKVLPELLKSVEFGGGGAKVFGTVMQIGQKLSDEEYETQITPVVVRLFANPDRAIRVCLLDNLPLMIDHLPQKLVSDKIFPQMVTGFSDVAPVVREQTVKAVLTVVPKLSDRIINGELLRYLAKTANDEQPGIRTNTTICLGKIARNLGASSRAKVLSAAFSRALRDPFLHARNAALLALAATADLFSEEDCAKQLLPIMCPSLVDKEKLVRDQAQKTVDVYVARIRKFAATMPETVQPSPGLATGGASPRMGTPANDTSWAGWAISSFTNKLATTSGPMQAGSAANGAADQRPSSVPLTPTSQPPVPLASKPGMTLHSAKSTASIPTITSPDPAPGFDDEAEDFNNDWGGFADEEDKPQKEEDPWGTPAVSKPTSKTTFDDKGEPDFAGWLAAQSNAKKPLKNTLPKGLAKSTTPAAKVSRPVAGARSSTTGSATRKVVVAPKKEVKKEEPKKNEEEEEGWGDAW</sequence>
<dbReference type="Proteomes" id="UP001056012">
    <property type="component" value="Chromosome 3"/>
</dbReference>
<evidence type="ECO:0000313" key="4">
    <source>
        <dbReference type="Proteomes" id="UP001056012"/>
    </source>
</evidence>
<gene>
    <name evidence="3" type="ORF">yc1106_03916</name>
</gene>
<dbReference type="SMART" id="SM00220">
    <property type="entry name" value="S_TKc"/>
    <property type="match status" value="1"/>
</dbReference>
<dbReference type="PANTHER" id="PTHR12984:SF3">
    <property type="entry name" value="N-TERMINAL KINASE-LIKE PROTEIN"/>
    <property type="match status" value="1"/>
</dbReference>
<dbReference type="SUPFAM" id="SSF48371">
    <property type="entry name" value="ARM repeat"/>
    <property type="match status" value="1"/>
</dbReference>
<dbReference type="InterPro" id="IPR051177">
    <property type="entry name" value="CIK-Related_Protein"/>
</dbReference>
<reference evidence="3" key="1">
    <citation type="submission" date="2021-12" db="EMBL/GenBank/DDBJ databases">
        <title>Curvularia clavata genome.</title>
        <authorList>
            <person name="Cao Y."/>
        </authorList>
    </citation>
    <scope>NUCLEOTIDE SEQUENCE</scope>
    <source>
        <strain evidence="3">Yc1106</strain>
    </source>
</reference>
<dbReference type="GO" id="GO:0004672">
    <property type="term" value="F:protein kinase activity"/>
    <property type="evidence" value="ECO:0007669"/>
    <property type="project" value="InterPro"/>
</dbReference>
<dbReference type="InterPro" id="IPR011009">
    <property type="entry name" value="Kinase-like_dom_sf"/>
</dbReference>
<name>A0A9Q9DRH0_CURCL</name>
<evidence type="ECO:0000313" key="3">
    <source>
        <dbReference type="EMBL" id="USP76642.1"/>
    </source>
</evidence>
<dbReference type="VEuPathDB" id="FungiDB:yc1106_03916"/>
<dbReference type="PROSITE" id="PS50011">
    <property type="entry name" value="PROTEIN_KINASE_DOM"/>
    <property type="match status" value="1"/>
</dbReference>
<dbReference type="GO" id="GO:0005737">
    <property type="term" value="C:cytoplasm"/>
    <property type="evidence" value="ECO:0007669"/>
    <property type="project" value="TreeGrafter"/>
</dbReference>
<dbReference type="Gene3D" id="1.25.10.10">
    <property type="entry name" value="Leucine-rich Repeat Variant"/>
    <property type="match status" value="1"/>
</dbReference>
<organism evidence="3 4">
    <name type="scientific">Curvularia clavata</name>
    <dbReference type="NCBI Taxonomy" id="95742"/>
    <lineage>
        <taxon>Eukaryota</taxon>
        <taxon>Fungi</taxon>
        <taxon>Dikarya</taxon>
        <taxon>Ascomycota</taxon>
        <taxon>Pezizomycotina</taxon>
        <taxon>Dothideomycetes</taxon>
        <taxon>Pleosporomycetidae</taxon>
        <taxon>Pleosporales</taxon>
        <taxon>Pleosporineae</taxon>
        <taxon>Pleosporaceae</taxon>
        <taxon>Curvularia</taxon>
    </lineage>
</organism>
<dbReference type="InterPro" id="IPR011989">
    <property type="entry name" value="ARM-like"/>
</dbReference>
<dbReference type="InterPro" id="IPR016024">
    <property type="entry name" value="ARM-type_fold"/>
</dbReference>
<accession>A0A9Q9DRH0</accession>
<evidence type="ECO:0000259" key="2">
    <source>
        <dbReference type="PROSITE" id="PS50011"/>
    </source>
</evidence>
<feature type="compositionally biased region" description="Basic and acidic residues" evidence="1">
    <location>
        <begin position="756"/>
        <end position="769"/>
    </location>
</feature>
<dbReference type="SUPFAM" id="SSF56112">
    <property type="entry name" value="Protein kinase-like (PK-like)"/>
    <property type="match status" value="1"/>
</dbReference>
<dbReference type="OrthoDB" id="447103at2759"/>
<dbReference type="InterPro" id="IPR000719">
    <property type="entry name" value="Prot_kinase_dom"/>
</dbReference>
<keyword evidence="4" id="KW-1185">Reference proteome</keyword>
<dbReference type="Gene3D" id="3.30.200.20">
    <property type="entry name" value="Phosphorylase Kinase, domain 1"/>
    <property type="match status" value="1"/>
</dbReference>
<feature type="compositionally biased region" description="Polar residues" evidence="1">
    <location>
        <begin position="632"/>
        <end position="644"/>
    </location>
</feature>
<protein>
    <recommendedName>
        <fullName evidence="2">Protein kinase domain-containing protein</fullName>
    </recommendedName>
</protein>
<dbReference type="AlphaFoldDB" id="A0A9Q9DRH0"/>
<evidence type="ECO:0000256" key="1">
    <source>
        <dbReference type="SAM" id="MobiDB-lite"/>
    </source>
</evidence>
<dbReference type="GO" id="GO:0005524">
    <property type="term" value="F:ATP binding"/>
    <property type="evidence" value="ECO:0007669"/>
    <property type="project" value="InterPro"/>
</dbReference>